<accession>J9F6T4</accession>
<proteinExistence type="predicted"/>
<comment type="caution">
    <text evidence="1">The sequence shown here is derived from an EMBL/GenBank/DDBJ whole genome shotgun (WGS) entry which is preliminary data.</text>
</comment>
<dbReference type="Gene3D" id="3.40.30.10">
    <property type="entry name" value="Glutaredoxin"/>
    <property type="match status" value="1"/>
</dbReference>
<feature type="non-terminal residue" evidence="1">
    <location>
        <position position="1"/>
    </location>
</feature>
<dbReference type="EMBL" id="AMCI01008739">
    <property type="protein sequence ID" value="EJW90596.1"/>
    <property type="molecule type" value="Genomic_DNA"/>
</dbReference>
<reference evidence="1" key="1">
    <citation type="journal article" date="2012" name="PLoS ONE">
        <title>Gene sets for utilization of primary and secondary nutrition supplies in the distal gut of endangered iberian lynx.</title>
        <authorList>
            <person name="Alcaide M."/>
            <person name="Messina E."/>
            <person name="Richter M."/>
            <person name="Bargiela R."/>
            <person name="Peplies J."/>
            <person name="Huws S.A."/>
            <person name="Newbold C.J."/>
            <person name="Golyshin P.N."/>
            <person name="Simon M.A."/>
            <person name="Lopez G."/>
            <person name="Yakimov M.M."/>
            <person name="Ferrer M."/>
        </authorList>
    </citation>
    <scope>NUCLEOTIDE SEQUENCE</scope>
</reference>
<dbReference type="AlphaFoldDB" id="J9F6T4"/>
<sequence>TLLFFDAKGEEVSAHVGLLSEEDFKKEIEEIL</sequence>
<organism evidence="1">
    <name type="scientific">gut metagenome</name>
    <dbReference type="NCBI Taxonomy" id="749906"/>
    <lineage>
        <taxon>unclassified sequences</taxon>
        <taxon>metagenomes</taxon>
        <taxon>organismal metagenomes</taxon>
    </lineage>
</organism>
<protein>
    <recommendedName>
        <fullName evidence="2">TlpA family protein disulfide reductase</fullName>
    </recommendedName>
</protein>
<name>J9F6T4_9ZZZZ</name>
<evidence type="ECO:0000313" key="1">
    <source>
        <dbReference type="EMBL" id="EJW90596.1"/>
    </source>
</evidence>
<evidence type="ECO:0008006" key="2">
    <source>
        <dbReference type="Google" id="ProtNLM"/>
    </source>
</evidence>
<gene>
    <name evidence="1" type="ORF">EVA_21295</name>
</gene>